<comment type="catalytic activity">
    <reaction evidence="1">
        <text>Hydrolyzes the link between N-acetylmuramoyl residues and L-amino acid residues in certain cell-wall glycopeptides.</text>
        <dbReference type="EC" id="3.5.1.28"/>
    </reaction>
</comment>
<dbReference type="InterPro" id="IPR050695">
    <property type="entry name" value="N-acetylmuramoyl_amidase_3"/>
</dbReference>
<dbReference type="PANTHER" id="PTHR30404">
    <property type="entry name" value="N-ACETYLMURAMOYL-L-ALANINE AMIDASE"/>
    <property type="match status" value="1"/>
</dbReference>
<keyword evidence="7" id="KW-1185">Reference proteome</keyword>
<dbReference type="STRING" id="604088.SAMN04488060_1478"/>
<dbReference type="GO" id="GO:0030288">
    <property type="term" value="C:outer membrane-bounded periplasmic space"/>
    <property type="evidence" value="ECO:0007669"/>
    <property type="project" value="TreeGrafter"/>
</dbReference>
<dbReference type="SUPFAM" id="SSF53187">
    <property type="entry name" value="Zn-dependent exopeptidases"/>
    <property type="match status" value="1"/>
</dbReference>
<protein>
    <recommendedName>
        <fullName evidence="2">N-acetylmuramoyl-L-alanine amidase</fullName>
        <ecNumber evidence="2">3.5.1.28</ecNumber>
    </recommendedName>
</protein>
<feature type="chain" id="PRO_5011487852" description="N-acetylmuramoyl-L-alanine amidase" evidence="4">
    <location>
        <begin position="20"/>
        <end position="293"/>
    </location>
</feature>
<gene>
    <name evidence="6" type="ORF">SAMN04488060_1478</name>
</gene>
<evidence type="ECO:0000256" key="1">
    <source>
        <dbReference type="ARBA" id="ARBA00001561"/>
    </source>
</evidence>
<dbReference type="Proteomes" id="UP000199331">
    <property type="component" value="Unassembled WGS sequence"/>
</dbReference>
<evidence type="ECO:0000259" key="5">
    <source>
        <dbReference type="SMART" id="SM00646"/>
    </source>
</evidence>
<feature type="domain" description="MurNAc-LAA" evidence="5">
    <location>
        <begin position="123"/>
        <end position="273"/>
    </location>
</feature>
<evidence type="ECO:0000256" key="2">
    <source>
        <dbReference type="ARBA" id="ARBA00011901"/>
    </source>
</evidence>
<evidence type="ECO:0000256" key="3">
    <source>
        <dbReference type="ARBA" id="ARBA00022801"/>
    </source>
</evidence>
<name>A0A1I5MPA5_9SPHN</name>
<accession>A0A1I5MPA5</accession>
<dbReference type="AlphaFoldDB" id="A0A1I5MPA5"/>
<dbReference type="InterPro" id="IPR002508">
    <property type="entry name" value="MurNAc-LAA_cat"/>
</dbReference>
<proteinExistence type="predicted"/>
<feature type="signal peptide" evidence="4">
    <location>
        <begin position="1"/>
        <end position="19"/>
    </location>
</feature>
<dbReference type="Pfam" id="PF01520">
    <property type="entry name" value="Amidase_3"/>
    <property type="match status" value="1"/>
</dbReference>
<dbReference type="SMART" id="SM00646">
    <property type="entry name" value="Ami_3"/>
    <property type="match status" value="1"/>
</dbReference>
<reference evidence="7" key="1">
    <citation type="submission" date="2016-10" db="EMBL/GenBank/DDBJ databases">
        <authorList>
            <person name="Varghese N."/>
            <person name="Submissions S."/>
        </authorList>
    </citation>
    <scope>NUCLEOTIDE SEQUENCE [LARGE SCALE GENOMIC DNA]</scope>
    <source>
        <strain evidence="7">CGMCC 1.7715</strain>
    </source>
</reference>
<sequence>MKSIMHLAAPLLVTVTALAATIGVVAGGGLAAAEPGLVLRAALPGKADEPELPEVRGQAELPLVVIDPGHGGFDPGATASGYREKTLVLGLARALRDEIEERNIARVALTRDDDRYLLHAERYGLARRLNADLFISIHADSAGDAGEVEGASIYTLSDRASSAAAARFAARENAADTLNGVSLGGASAEVNEILVELSRRRTRAESDEFARLIQRAGEGKVQFHPQPRHSADLLVLRAPDIPSVLFESGFITNEEDAKRLASAEGREDFAEVMSQAIGLYFARQQQRSSQMQM</sequence>
<dbReference type="Gene3D" id="3.40.630.40">
    <property type="entry name" value="Zn-dependent exopeptidases"/>
    <property type="match status" value="1"/>
</dbReference>
<organism evidence="6 7">
    <name type="scientific">Qipengyuania nanhaisediminis</name>
    <dbReference type="NCBI Taxonomy" id="604088"/>
    <lineage>
        <taxon>Bacteria</taxon>
        <taxon>Pseudomonadati</taxon>
        <taxon>Pseudomonadota</taxon>
        <taxon>Alphaproteobacteria</taxon>
        <taxon>Sphingomonadales</taxon>
        <taxon>Erythrobacteraceae</taxon>
        <taxon>Qipengyuania</taxon>
    </lineage>
</organism>
<evidence type="ECO:0000313" key="7">
    <source>
        <dbReference type="Proteomes" id="UP000199331"/>
    </source>
</evidence>
<dbReference type="RefSeq" id="WP_090479380.1">
    <property type="nucleotide sequence ID" value="NZ_FOWZ01000002.1"/>
</dbReference>
<dbReference type="PANTHER" id="PTHR30404:SF0">
    <property type="entry name" value="N-ACETYLMURAMOYL-L-ALANINE AMIDASE AMIC"/>
    <property type="match status" value="1"/>
</dbReference>
<dbReference type="EMBL" id="FOWZ01000002">
    <property type="protein sequence ID" value="SFP11370.1"/>
    <property type="molecule type" value="Genomic_DNA"/>
</dbReference>
<dbReference type="CDD" id="cd02696">
    <property type="entry name" value="MurNAc-LAA"/>
    <property type="match status" value="1"/>
</dbReference>
<dbReference type="OrthoDB" id="9806267at2"/>
<dbReference type="GO" id="GO:0008745">
    <property type="term" value="F:N-acetylmuramoyl-L-alanine amidase activity"/>
    <property type="evidence" value="ECO:0007669"/>
    <property type="project" value="UniProtKB-EC"/>
</dbReference>
<evidence type="ECO:0000313" key="6">
    <source>
        <dbReference type="EMBL" id="SFP11370.1"/>
    </source>
</evidence>
<dbReference type="GO" id="GO:0009253">
    <property type="term" value="P:peptidoglycan catabolic process"/>
    <property type="evidence" value="ECO:0007669"/>
    <property type="project" value="InterPro"/>
</dbReference>
<dbReference type="EC" id="3.5.1.28" evidence="2"/>
<keyword evidence="3" id="KW-0378">Hydrolase</keyword>
<evidence type="ECO:0000256" key="4">
    <source>
        <dbReference type="SAM" id="SignalP"/>
    </source>
</evidence>
<keyword evidence="4" id="KW-0732">Signal</keyword>